<evidence type="ECO:0000256" key="6">
    <source>
        <dbReference type="ARBA" id="ARBA00022723"/>
    </source>
</evidence>
<evidence type="ECO:0000256" key="11">
    <source>
        <dbReference type="SAM" id="SignalP"/>
    </source>
</evidence>
<dbReference type="GO" id="GO:0016740">
    <property type="term" value="F:transferase activity"/>
    <property type="evidence" value="ECO:0007669"/>
    <property type="project" value="UniProtKB-KW"/>
</dbReference>
<evidence type="ECO:0000256" key="1">
    <source>
        <dbReference type="ARBA" id="ARBA00001946"/>
    </source>
</evidence>
<reference evidence="12" key="1">
    <citation type="journal article" date="2014" name="Int. J. Syst. Evol. Microbiol.">
        <title>Complete genome sequence of Corynebacterium casei LMG S-19264T (=DSM 44701T), isolated from a smear-ripened cheese.</title>
        <authorList>
            <consortium name="US DOE Joint Genome Institute (JGI-PGF)"/>
            <person name="Walter F."/>
            <person name="Albersmeier A."/>
            <person name="Kalinowski J."/>
            <person name="Ruckert C."/>
        </authorList>
    </citation>
    <scope>NUCLEOTIDE SEQUENCE</scope>
    <source>
        <strain evidence="12">KCTC 23714</strain>
    </source>
</reference>
<proteinExistence type="predicted"/>
<dbReference type="EMBL" id="BMYQ01000012">
    <property type="protein sequence ID" value="GGW40275.1"/>
    <property type="molecule type" value="Genomic_DNA"/>
</dbReference>
<comment type="cofactor">
    <cofactor evidence="1">
        <name>Mg(2+)</name>
        <dbReference type="ChEBI" id="CHEBI:18420"/>
    </cofactor>
</comment>
<keyword evidence="13" id="KW-1185">Reference proteome</keyword>
<gene>
    <name evidence="12" type="primary">nosX</name>
    <name evidence="12" type="ORF">GCM10011452_30720</name>
</gene>
<sequence>MRRRHFLKIAATALLPLGARPAQASVWRGQALGADLDITLTGRGAEETLADLPPLLRRLEGVFSLYHPSELTRLNATGHGELSPWLARAFDLTDQLHAVTGGVFDPTVQPLWRALAEGGNQQGARAQIGWHRLRRTGREVTLDPGQALTFNGLAQGLGADLVRDWLRERGFEHALVNLGEYAALGGPFRLGIEDPDAGVLGERSLTDRALAVSAPTAMTVGGQAHILHPKGQPARWSSVAVETDSAALADGLSTALVFADAAEIRRIRAQVPQLHRVTLVNRKGDLWTV</sequence>
<name>A0A918MP70_9RHOB</name>
<dbReference type="PANTHER" id="PTHR30040">
    <property type="entry name" value="THIAMINE BIOSYNTHESIS LIPOPROTEIN APBE"/>
    <property type="match status" value="1"/>
</dbReference>
<dbReference type="AlphaFoldDB" id="A0A918MP70"/>
<evidence type="ECO:0000256" key="7">
    <source>
        <dbReference type="ARBA" id="ARBA00022827"/>
    </source>
</evidence>
<accession>A0A918MP70</accession>
<comment type="catalytic activity">
    <reaction evidence="10">
        <text>L-threonyl-[protein] + FAD = FMN-L-threonyl-[protein] + AMP + H(+)</text>
        <dbReference type="Rhea" id="RHEA:36847"/>
        <dbReference type="Rhea" id="RHEA-COMP:11060"/>
        <dbReference type="Rhea" id="RHEA-COMP:11061"/>
        <dbReference type="ChEBI" id="CHEBI:15378"/>
        <dbReference type="ChEBI" id="CHEBI:30013"/>
        <dbReference type="ChEBI" id="CHEBI:57692"/>
        <dbReference type="ChEBI" id="CHEBI:74257"/>
        <dbReference type="ChEBI" id="CHEBI:456215"/>
        <dbReference type="EC" id="2.7.1.180"/>
    </reaction>
</comment>
<dbReference type="InterPro" id="IPR003374">
    <property type="entry name" value="ApbE-like_sf"/>
</dbReference>
<evidence type="ECO:0000256" key="8">
    <source>
        <dbReference type="ARBA" id="ARBA00022842"/>
    </source>
</evidence>
<evidence type="ECO:0000256" key="3">
    <source>
        <dbReference type="ARBA" id="ARBA00016337"/>
    </source>
</evidence>
<dbReference type="Pfam" id="PF02424">
    <property type="entry name" value="ApbE"/>
    <property type="match status" value="1"/>
</dbReference>
<dbReference type="PANTHER" id="PTHR30040:SF2">
    <property type="entry name" value="FAD:PROTEIN FMN TRANSFERASE"/>
    <property type="match status" value="1"/>
</dbReference>
<dbReference type="GO" id="GO:0046872">
    <property type="term" value="F:metal ion binding"/>
    <property type="evidence" value="ECO:0007669"/>
    <property type="project" value="UniProtKB-KW"/>
</dbReference>
<reference evidence="12" key="2">
    <citation type="submission" date="2020-09" db="EMBL/GenBank/DDBJ databases">
        <authorList>
            <person name="Sun Q."/>
            <person name="Kim S."/>
        </authorList>
    </citation>
    <scope>NUCLEOTIDE SEQUENCE</scope>
    <source>
        <strain evidence="12">KCTC 23714</strain>
    </source>
</reference>
<protein>
    <recommendedName>
        <fullName evidence="3">FAD:protein FMN transferase</fullName>
        <ecNumber evidence="2">2.7.1.180</ecNumber>
    </recommendedName>
    <alternativeName>
        <fullName evidence="9">Flavin transferase</fullName>
    </alternativeName>
</protein>
<dbReference type="RefSeq" id="WP_189634761.1">
    <property type="nucleotide sequence ID" value="NZ_BMYQ01000012.1"/>
</dbReference>
<keyword evidence="8" id="KW-0460">Magnesium</keyword>
<dbReference type="SUPFAM" id="SSF143631">
    <property type="entry name" value="ApbE-like"/>
    <property type="match status" value="1"/>
</dbReference>
<feature type="chain" id="PRO_5039890644" description="FAD:protein FMN transferase" evidence="11">
    <location>
        <begin position="25"/>
        <end position="289"/>
    </location>
</feature>
<keyword evidence="4" id="KW-0285">Flavoprotein</keyword>
<keyword evidence="5 12" id="KW-0808">Transferase</keyword>
<keyword evidence="11" id="KW-0732">Signal</keyword>
<dbReference type="EC" id="2.7.1.180" evidence="2"/>
<evidence type="ECO:0000256" key="10">
    <source>
        <dbReference type="ARBA" id="ARBA00048540"/>
    </source>
</evidence>
<organism evidence="12 13">
    <name type="scientific">Gemmobacter lanyuensis</name>
    <dbReference type="NCBI Taxonomy" id="1054497"/>
    <lineage>
        <taxon>Bacteria</taxon>
        <taxon>Pseudomonadati</taxon>
        <taxon>Pseudomonadota</taxon>
        <taxon>Alphaproteobacteria</taxon>
        <taxon>Rhodobacterales</taxon>
        <taxon>Paracoccaceae</taxon>
        <taxon>Gemmobacter</taxon>
    </lineage>
</organism>
<dbReference type="Gene3D" id="3.10.520.10">
    <property type="entry name" value="ApbE-like domains"/>
    <property type="match status" value="1"/>
</dbReference>
<feature type="signal peptide" evidence="11">
    <location>
        <begin position="1"/>
        <end position="24"/>
    </location>
</feature>
<dbReference type="Proteomes" id="UP000628984">
    <property type="component" value="Unassembled WGS sequence"/>
</dbReference>
<evidence type="ECO:0000313" key="13">
    <source>
        <dbReference type="Proteomes" id="UP000628984"/>
    </source>
</evidence>
<comment type="caution">
    <text evidence="12">The sequence shown here is derived from an EMBL/GenBank/DDBJ whole genome shotgun (WGS) entry which is preliminary data.</text>
</comment>
<evidence type="ECO:0000256" key="9">
    <source>
        <dbReference type="ARBA" id="ARBA00031306"/>
    </source>
</evidence>
<evidence type="ECO:0000313" key="12">
    <source>
        <dbReference type="EMBL" id="GGW40275.1"/>
    </source>
</evidence>
<evidence type="ECO:0000256" key="5">
    <source>
        <dbReference type="ARBA" id="ARBA00022679"/>
    </source>
</evidence>
<dbReference type="InterPro" id="IPR024932">
    <property type="entry name" value="ApbE"/>
</dbReference>
<evidence type="ECO:0000256" key="2">
    <source>
        <dbReference type="ARBA" id="ARBA00011955"/>
    </source>
</evidence>
<evidence type="ECO:0000256" key="4">
    <source>
        <dbReference type="ARBA" id="ARBA00022630"/>
    </source>
</evidence>
<keyword evidence="7" id="KW-0274">FAD</keyword>
<keyword evidence="6" id="KW-0479">Metal-binding</keyword>